<dbReference type="AlphaFoldDB" id="A0A1Y3MI11"/>
<accession>A0A1Y3MI11</accession>
<organism evidence="1 2">
    <name type="scientific">Bacillus pseudomycoides</name>
    <dbReference type="NCBI Taxonomy" id="64104"/>
    <lineage>
        <taxon>Bacteria</taxon>
        <taxon>Bacillati</taxon>
        <taxon>Bacillota</taxon>
        <taxon>Bacilli</taxon>
        <taxon>Bacillales</taxon>
        <taxon>Bacillaceae</taxon>
        <taxon>Bacillus</taxon>
        <taxon>Bacillus cereus group</taxon>
    </lineage>
</organism>
<sequence length="77" mass="9417">MNSSFQAYVYNFDNGLRTPANFFEKVREIEIFYRFLLKRKDASFLFTFYPINIVNNEYKYGQFVTEKKQLFDNIFII</sequence>
<dbReference type="Proteomes" id="UP000195321">
    <property type="component" value="Unassembled WGS sequence"/>
</dbReference>
<gene>
    <name evidence="1" type="ORF">BW425_05485</name>
</gene>
<dbReference type="EMBL" id="MWPX01000003">
    <property type="protein sequence ID" value="OUM50068.1"/>
    <property type="molecule type" value="Genomic_DNA"/>
</dbReference>
<proteinExistence type="predicted"/>
<reference evidence="1 2" key="1">
    <citation type="submission" date="2017-02" db="EMBL/GenBank/DDBJ databases">
        <title>Bacillus pseudomycoides isolate FSL K6-0042.</title>
        <authorList>
            <person name="Kovac J."/>
        </authorList>
    </citation>
    <scope>NUCLEOTIDE SEQUENCE [LARGE SCALE GENOMIC DNA]</scope>
    <source>
        <strain evidence="1 2">FSL K6-0042</strain>
    </source>
</reference>
<protein>
    <submittedName>
        <fullName evidence="1">Uncharacterized protein</fullName>
    </submittedName>
</protein>
<comment type="caution">
    <text evidence="1">The sequence shown here is derived from an EMBL/GenBank/DDBJ whole genome shotgun (WGS) entry which is preliminary data.</text>
</comment>
<evidence type="ECO:0000313" key="1">
    <source>
        <dbReference type="EMBL" id="OUM50068.1"/>
    </source>
</evidence>
<name>A0A1Y3MI11_9BACI</name>
<evidence type="ECO:0000313" key="2">
    <source>
        <dbReference type="Proteomes" id="UP000195321"/>
    </source>
</evidence>